<accession>A0ABY7LV30</accession>
<feature type="chain" id="PRO_5046722724" description="Lipoprotein" evidence="1">
    <location>
        <begin position="22"/>
        <end position="241"/>
    </location>
</feature>
<dbReference type="RefSeq" id="WP_269562272.1">
    <property type="nucleotide sequence ID" value="NZ_CP114769.1"/>
</dbReference>
<evidence type="ECO:0000313" key="2">
    <source>
        <dbReference type="EMBL" id="WBA44248.1"/>
    </source>
</evidence>
<sequence>MIRTSTIAQLTLLLLSNLLIACKPDLGSAKGNFGQHPQLHLQQHRFSASSQRLLNQFAEAHTLADSVVKLAIPDKRHWQYLITDYGLSYPYWEAHPTDTLPGPALEYKFYYGLLYRGDTIRSAIVSISPNMRVNTTELAELVAYNHFLMGNLEIGPKQAFAIASAYGVKEKEASITFHGNSFYSDQFFTLQQVKATYHAMGEVAPASFYWDIQSTCDGCASLKVNAANGKAFAVGKTVFIY</sequence>
<dbReference type="Proteomes" id="UP001211005">
    <property type="component" value="Plasmid unnamed2"/>
</dbReference>
<dbReference type="EMBL" id="CP114769">
    <property type="protein sequence ID" value="WBA44248.1"/>
    <property type="molecule type" value="Genomic_DNA"/>
</dbReference>
<keyword evidence="2" id="KW-0614">Plasmid</keyword>
<geneLocation type="plasmid" evidence="2 3">
    <name>unnamed2</name>
</geneLocation>
<feature type="signal peptide" evidence="1">
    <location>
        <begin position="1"/>
        <end position="21"/>
    </location>
</feature>
<dbReference type="PROSITE" id="PS51257">
    <property type="entry name" value="PROKAR_LIPOPROTEIN"/>
    <property type="match status" value="1"/>
</dbReference>
<keyword evidence="1" id="KW-0732">Signal</keyword>
<reference evidence="2 3" key="1">
    <citation type="submission" date="2022-12" db="EMBL/GenBank/DDBJ databases">
        <title>Hymenobacter canadensis sp. nov. isolated from lake water of the Cambridge Bay, Canada.</title>
        <authorList>
            <person name="Kim W.H."/>
            <person name="Lee Y.M."/>
        </authorList>
    </citation>
    <scope>NUCLEOTIDE SEQUENCE [LARGE SCALE GENOMIC DNA]</scope>
    <source>
        <strain evidence="2 3">PAMC 29467</strain>
        <plasmid evidence="2 3">unnamed2</plasmid>
    </source>
</reference>
<keyword evidence="3" id="KW-1185">Reference proteome</keyword>
<protein>
    <recommendedName>
        <fullName evidence="4">Lipoprotein</fullName>
    </recommendedName>
</protein>
<proteinExistence type="predicted"/>
<name>A0ABY7LV30_9BACT</name>
<evidence type="ECO:0008006" key="4">
    <source>
        <dbReference type="Google" id="ProtNLM"/>
    </source>
</evidence>
<evidence type="ECO:0000313" key="3">
    <source>
        <dbReference type="Proteomes" id="UP001211005"/>
    </source>
</evidence>
<evidence type="ECO:0000256" key="1">
    <source>
        <dbReference type="SAM" id="SignalP"/>
    </source>
</evidence>
<organism evidence="2 3">
    <name type="scientific">Hymenobacter canadensis</name>
    <dbReference type="NCBI Taxonomy" id="2999067"/>
    <lineage>
        <taxon>Bacteria</taxon>
        <taxon>Pseudomonadati</taxon>
        <taxon>Bacteroidota</taxon>
        <taxon>Cytophagia</taxon>
        <taxon>Cytophagales</taxon>
        <taxon>Hymenobacteraceae</taxon>
        <taxon>Hymenobacter</taxon>
    </lineage>
</organism>
<gene>
    <name evidence="2" type="ORF">O3303_21470</name>
</gene>